<feature type="transmembrane region" description="Helical" evidence="1">
    <location>
        <begin position="63"/>
        <end position="84"/>
    </location>
</feature>
<accession>A0A0F9W847</accession>
<feature type="domain" description="Zinc-ribbon" evidence="2">
    <location>
        <begin position="6"/>
        <end position="26"/>
    </location>
</feature>
<feature type="transmembrane region" description="Helical" evidence="1">
    <location>
        <begin position="148"/>
        <end position="166"/>
    </location>
</feature>
<dbReference type="EMBL" id="LAZR01000210">
    <property type="protein sequence ID" value="KKN81816.1"/>
    <property type="molecule type" value="Genomic_DNA"/>
</dbReference>
<dbReference type="Pfam" id="PF13240">
    <property type="entry name" value="Zn_Ribbon_1"/>
    <property type="match status" value="1"/>
</dbReference>
<evidence type="ECO:0000313" key="3">
    <source>
        <dbReference type="EMBL" id="KKN81816.1"/>
    </source>
</evidence>
<dbReference type="AlphaFoldDB" id="A0A0F9W847"/>
<dbReference type="InterPro" id="IPR026870">
    <property type="entry name" value="Zinc_ribbon_dom"/>
</dbReference>
<dbReference type="InterPro" id="IPR038587">
    <property type="entry name" value="Ribosomal_eL40_sf"/>
</dbReference>
<sequence length="189" mass="19561">MSTIVCPHCQAENPPEAAFCEACGKAVPQTTDGPRIVEGNQLAVTSSGRAVQADLLHKAARRAATPLIVLGVLQIAIGIALFLINRNSDDADVVAAAPIMLAILSLIGVLFLGLGLWARKNPLPASIVGLVVYCTLIVAGALLNPATIIQGILIKIIIILVLVRSVGAGLKYKKLKAQTVYGADAPAAD</sequence>
<reference evidence="3" key="1">
    <citation type="journal article" date="2015" name="Nature">
        <title>Complex archaea that bridge the gap between prokaryotes and eukaryotes.</title>
        <authorList>
            <person name="Spang A."/>
            <person name="Saw J.H."/>
            <person name="Jorgensen S.L."/>
            <person name="Zaremba-Niedzwiedzka K."/>
            <person name="Martijn J."/>
            <person name="Lind A.E."/>
            <person name="van Eijk R."/>
            <person name="Schleper C."/>
            <person name="Guy L."/>
            <person name="Ettema T.J."/>
        </authorList>
    </citation>
    <scope>NUCLEOTIDE SEQUENCE</scope>
</reference>
<gene>
    <name evidence="3" type="ORF">LCGC14_0315820</name>
</gene>
<organism evidence="3">
    <name type="scientific">marine sediment metagenome</name>
    <dbReference type="NCBI Taxonomy" id="412755"/>
    <lineage>
        <taxon>unclassified sequences</taxon>
        <taxon>metagenomes</taxon>
        <taxon>ecological metagenomes</taxon>
    </lineage>
</organism>
<evidence type="ECO:0000256" key="1">
    <source>
        <dbReference type="SAM" id="Phobius"/>
    </source>
</evidence>
<evidence type="ECO:0000259" key="2">
    <source>
        <dbReference type="Pfam" id="PF13240"/>
    </source>
</evidence>
<proteinExistence type="predicted"/>
<dbReference type="Gene3D" id="4.10.1060.50">
    <property type="match status" value="1"/>
</dbReference>
<protein>
    <recommendedName>
        <fullName evidence="2">Zinc-ribbon domain-containing protein</fullName>
    </recommendedName>
</protein>
<keyword evidence="1" id="KW-0472">Membrane</keyword>
<comment type="caution">
    <text evidence="3">The sequence shown here is derived from an EMBL/GenBank/DDBJ whole genome shotgun (WGS) entry which is preliminary data.</text>
</comment>
<feature type="transmembrane region" description="Helical" evidence="1">
    <location>
        <begin position="96"/>
        <end position="116"/>
    </location>
</feature>
<keyword evidence="1" id="KW-0812">Transmembrane</keyword>
<keyword evidence="1" id="KW-1133">Transmembrane helix</keyword>
<feature type="transmembrane region" description="Helical" evidence="1">
    <location>
        <begin position="123"/>
        <end position="142"/>
    </location>
</feature>
<name>A0A0F9W847_9ZZZZ</name>